<organism evidence="2">
    <name type="scientific">viral metagenome</name>
    <dbReference type="NCBI Taxonomy" id="1070528"/>
    <lineage>
        <taxon>unclassified sequences</taxon>
        <taxon>metagenomes</taxon>
        <taxon>organismal metagenomes</taxon>
    </lineage>
</organism>
<dbReference type="EMBL" id="MT141454">
    <property type="protein sequence ID" value="QJA61816.1"/>
    <property type="molecule type" value="Genomic_DNA"/>
</dbReference>
<sequence length="61" mass="7029">MNTCETCRYFSDTVAKWHGNGQQVQALCLHKDSPYYMHYKPSDGTCLHYHNGVPIDARNQP</sequence>
<gene>
    <name evidence="2" type="ORF">MM415A00613_0029</name>
    <name evidence="1" type="ORF">MM415B00887_0005</name>
</gene>
<evidence type="ECO:0000313" key="1">
    <source>
        <dbReference type="EMBL" id="QJA61816.1"/>
    </source>
</evidence>
<dbReference type="EMBL" id="MT142443">
    <property type="protein sequence ID" value="QJA80982.1"/>
    <property type="molecule type" value="Genomic_DNA"/>
</dbReference>
<proteinExistence type="predicted"/>
<protein>
    <submittedName>
        <fullName evidence="2">Uncharacterized protein</fullName>
    </submittedName>
</protein>
<reference evidence="2" key="1">
    <citation type="submission" date="2020-03" db="EMBL/GenBank/DDBJ databases">
        <title>The deep terrestrial virosphere.</title>
        <authorList>
            <person name="Holmfeldt K."/>
            <person name="Nilsson E."/>
            <person name="Simone D."/>
            <person name="Lopez-Fernandez M."/>
            <person name="Wu X."/>
            <person name="de Brujin I."/>
            <person name="Lundin D."/>
            <person name="Andersson A."/>
            <person name="Bertilsson S."/>
            <person name="Dopson M."/>
        </authorList>
    </citation>
    <scope>NUCLEOTIDE SEQUENCE</scope>
    <source>
        <strain evidence="2">MM415A00613</strain>
        <strain evidence="1">MM415B00887</strain>
    </source>
</reference>
<name>A0A6M3KGH3_9ZZZZ</name>
<evidence type="ECO:0000313" key="2">
    <source>
        <dbReference type="EMBL" id="QJA80982.1"/>
    </source>
</evidence>
<dbReference type="AlphaFoldDB" id="A0A6M3KGH3"/>
<accession>A0A6M3KGH3</accession>